<accession>A0AAV5LSZ7</accession>
<evidence type="ECO:0000313" key="1">
    <source>
        <dbReference type="EMBL" id="GKV40260.1"/>
    </source>
</evidence>
<gene>
    <name evidence="1" type="ORF">SLEP1_g47927</name>
</gene>
<evidence type="ECO:0000313" key="2">
    <source>
        <dbReference type="Proteomes" id="UP001054252"/>
    </source>
</evidence>
<dbReference type="EMBL" id="BPVZ01000140">
    <property type="protein sequence ID" value="GKV40260.1"/>
    <property type="molecule type" value="Genomic_DNA"/>
</dbReference>
<proteinExistence type="predicted"/>
<organism evidence="1 2">
    <name type="scientific">Rubroshorea leprosula</name>
    <dbReference type="NCBI Taxonomy" id="152421"/>
    <lineage>
        <taxon>Eukaryota</taxon>
        <taxon>Viridiplantae</taxon>
        <taxon>Streptophyta</taxon>
        <taxon>Embryophyta</taxon>
        <taxon>Tracheophyta</taxon>
        <taxon>Spermatophyta</taxon>
        <taxon>Magnoliopsida</taxon>
        <taxon>eudicotyledons</taxon>
        <taxon>Gunneridae</taxon>
        <taxon>Pentapetalae</taxon>
        <taxon>rosids</taxon>
        <taxon>malvids</taxon>
        <taxon>Malvales</taxon>
        <taxon>Dipterocarpaceae</taxon>
        <taxon>Rubroshorea</taxon>
    </lineage>
</organism>
<name>A0AAV5LSZ7_9ROSI</name>
<dbReference type="Proteomes" id="UP001054252">
    <property type="component" value="Unassembled WGS sequence"/>
</dbReference>
<protein>
    <submittedName>
        <fullName evidence="1">Uncharacterized protein</fullName>
    </submittedName>
</protein>
<sequence>MQEEQERIELVLVGHQMDLRMSGHQSLVRVWLDLGTDCRGWWPLLAVAAGGG</sequence>
<keyword evidence="2" id="KW-1185">Reference proteome</keyword>
<reference evidence="1 2" key="1">
    <citation type="journal article" date="2021" name="Commun. Biol.">
        <title>The genome of Shorea leprosula (Dipterocarpaceae) highlights the ecological relevance of drought in aseasonal tropical rainforests.</title>
        <authorList>
            <person name="Ng K.K.S."/>
            <person name="Kobayashi M.J."/>
            <person name="Fawcett J.A."/>
            <person name="Hatakeyama M."/>
            <person name="Paape T."/>
            <person name="Ng C.H."/>
            <person name="Ang C.C."/>
            <person name="Tnah L.H."/>
            <person name="Lee C.T."/>
            <person name="Nishiyama T."/>
            <person name="Sese J."/>
            <person name="O'Brien M.J."/>
            <person name="Copetti D."/>
            <person name="Mohd Noor M.I."/>
            <person name="Ong R.C."/>
            <person name="Putra M."/>
            <person name="Sireger I.Z."/>
            <person name="Indrioko S."/>
            <person name="Kosugi Y."/>
            <person name="Izuno A."/>
            <person name="Isagi Y."/>
            <person name="Lee S.L."/>
            <person name="Shimizu K.K."/>
        </authorList>
    </citation>
    <scope>NUCLEOTIDE SEQUENCE [LARGE SCALE GENOMIC DNA]</scope>
    <source>
        <strain evidence="1">214</strain>
    </source>
</reference>
<comment type="caution">
    <text evidence="1">The sequence shown here is derived from an EMBL/GenBank/DDBJ whole genome shotgun (WGS) entry which is preliminary data.</text>
</comment>
<dbReference type="AlphaFoldDB" id="A0AAV5LSZ7"/>